<reference evidence="2" key="1">
    <citation type="journal article" date="2019" name="bioRxiv">
        <title>The Genome of the Zebra Mussel, Dreissena polymorpha: A Resource for Invasive Species Research.</title>
        <authorList>
            <person name="McCartney M.A."/>
            <person name="Auch B."/>
            <person name="Kono T."/>
            <person name="Mallez S."/>
            <person name="Zhang Y."/>
            <person name="Obille A."/>
            <person name="Becker A."/>
            <person name="Abrahante J.E."/>
            <person name="Garbe J."/>
            <person name="Badalamenti J.P."/>
            <person name="Herman A."/>
            <person name="Mangelson H."/>
            <person name="Liachko I."/>
            <person name="Sullivan S."/>
            <person name="Sone E.D."/>
            <person name="Koren S."/>
            <person name="Silverstein K.A.T."/>
            <person name="Beckman K.B."/>
            <person name="Gohl D.M."/>
        </authorList>
    </citation>
    <scope>NUCLEOTIDE SEQUENCE</scope>
    <source>
        <strain evidence="2">Duluth1</strain>
        <tissue evidence="2">Whole animal</tissue>
    </source>
</reference>
<gene>
    <name evidence="1" type="ORF">DPMN_075930</name>
    <name evidence="2" type="ORF">DPMN_075933</name>
</gene>
<evidence type="ECO:0000313" key="2">
    <source>
        <dbReference type="EMBL" id="KAH3700951.1"/>
    </source>
</evidence>
<evidence type="ECO:0000313" key="3">
    <source>
        <dbReference type="Proteomes" id="UP000828390"/>
    </source>
</evidence>
<proteinExistence type="predicted"/>
<dbReference type="EMBL" id="JAIWYP010000015">
    <property type="protein sequence ID" value="KAH3700951.1"/>
    <property type="molecule type" value="Genomic_DNA"/>
</dbReference>
<protein>
    <submittedName>
        <fullName evidence="2">Uncharacterized protein</fullName>
    </submittedName>
</protein>
<accession>A0A9D4BN57</accession>
<keyword evidence="3" id="KW-1185">Reference proteome</keyword>
<evidence type="ECO:0000313" key="1">
    <source>
        <dbReference type="EMBL" id="KAH3700948.1"/>
    </source>
</evidence>
<sequence>MPCGMVGICYQNRIPVGHHFVIKISKSGLFWCSLSLLVNCVNTCNNKYQLNAKSYLCLSTHPNMGGWAELYEKPG</sequence>
<dbReference type="AlphaFoldDB" id="A0A9D4BN57"/>
<comment type="caution">
    <text evidence="2">The sequence shown here is derived from an EMBL/GenBank/DDBJ whole genome shotgun (WGS) entry which is preliminary data.</text>
</comment>
<reference evidence="2" key="2">
    <citation type="submission" date="2020-11" db="EMBL/GenBank/DDBJ databases">
        <authorList>
            <person name="McCartney M.A."/>
            <person name="Auch B."/>
            <person name="Kono T."/>
            <person name="Mallez S."/>
            <person name="Becker A."/>
            <person name="Gohl D.M."/>
            <person name="Silverstein K.A.T."/>
            <person name="Koren S."/>
            <person name="Bechman K.B."/>
            <person name="Herman A."/>
            <person name="Abrahante J.E."/>
            <person name="Garbe J."/>
        </authorList>
    </citation>
    <scope>NUCLEOTIDE SEQUENCE</scope>
    <source>
        <strain evidence="2">Duluth1</strain>
        <tissue evidence="2">Whole animal</tissue>
    </source>
</reference>
<organism evidence="2 3">
    <name type="scientific">Dreissena polymorpha</name>
    <name type="common">Zebra mussel</name>
    <name type="synonym">Mytilus polymorpha</name>
    <dbReference type="NCBI Taxonomy" id="45954"/>
    <lineage>
        <taxon>Eukaryota</taxon>
        <taxon>Metazoa</taxon>
        <taxon>Spiralia</taxon>
        <taxon>Lophotrochozoa</taxon>
        <taxon>Mollusca</taxon>
        <taxon>Bivalvia</taxon>
        <taxon>Autobranchia</taxon>
        <taxon>Heteroconchia</taxon>
        <taxon>Euheterodonta</taxon>
        <taxon>Imparidentia</taxon>
        <taxon>Neoheterodontei</taxon>
        <taxon>Myida</taxon>
        <taxon>Dreissenoidea</taxon>
        <taxon>Dreissenidae</taxon>
        <taxon>Dreissena</taxon>
    </lineage>
</organism>
<dbReference type="EMBL" id="JAIWYP010000015">
    <property type="protein sequence ID" value="KAH3700948.1"/>
    <property type="molecule type" value="Genomic_DNA"/>
</dbReference>
<name>A0A9D4BN57_DREPO</name>
<dbReference type="Proteomes" id="UP000828390">
    <property type="component" value="Unassembled WGS sequence"/>
</dbReference>